<keyword evidence="5 7" id="KW-1133">Transmembrane helix</keyword>
<evidence type="ECO:0000313" key="9">
    <source>
        <dbReference type="EMBL" id="ODA32815.1"/>
    </source>
</evidence>
<evidence type="ECO:0000256" key="1">
    <source>
        <dbReference type="ARBA" id="ARBA00004127"/>
    </source>
</evidence>
<evidence type="ECO:0000256" key="2">
    <source>
        <dbReference type="ARBA" id="ARBA00008335"/>
    </source>
</evidence>
<feature type="transmembrane region" description="Helical" evidence="7">
    <location>
        <begin position="322"/>
        <end position="341"/>
    </location>
</feature>
<feature type="transmembrane region" description="Helical" evidence="7">
    <location>
        <begin position="259"/>
        <end position="277"/>
    </location>
</feature>
<proteinExistence type="inferred from homology"/>
<dbReference type="AlphaFoldDB" id="A0A1C3EHU7"/>
<feature type="transmembrane region" description="Helical" evidence="7">
    <location>
        <begin position="109"/>
        <end position="132"/>
    </location>
</feature>
<dbReference type="SUPFAM" id="SSF103473">
    <property type="entry name" value="MFS general substrate transporter"/>
    <property type="match status" value="1"/>
</dbReference>
<dbReference type="EMBL" id="LYDR01000063">
    <property type="protein sequence ID" value="ODA32815.1"/>
    <property type="molecule type" value="Genomic_DNA"/>
</dbReference>
<accession>A0A1C3EHU7</accession>
<feature type="transmembrane region" description="Helical" evidence="7">
    <location>
        <begin position="504"/>
        <end position="525"/>
    </location>
</feature>
<feature type="domain" description="Major facilitator superfamily (MFS) profile" evidence="8">
    <location>
        <begin position="17"/>
        <end position="482"/>
    </location>
</feature>
<organism evidence="9 10">
    <name type="scientific">Planctopirus hydrillae</name>
    <dbReference type="NCBI Taxonomy" id="1841610"/>
    <lineage>
        <taxon>Bacteria</taxon>
        <taxon>Pseudomonadati</taxon>
        <taxon>Planctomycetota</taxon>
        <taxon>Planctomycetia</taxon>
        <taxon>Planctomycetales</taxon>
        <taxon>Planctomycetaceae</taxon>
        <taxon>Planctopirus</taxon>
    </lineage>
</organism>
<dbReference type="OrthoDB" id="9783757at2"/>
<keyword evidence="4 7" id="KW-0812">Transmembrane</keyword>
<dbReference type="PROSITE" id="PS50850">
    <property type="entry name" value="MFS"/>
    <property type="match status" value="1"/>
</dbReference>
<keyword evidence="6 7" id="KW-0472">Membrane</keyword>
<evidence type="ECO:0000256" key="4">
    <source>
        <dbReference type="ARBA" id="ARBA00022692"/>
    </source>
</evidence>
<comment type="subcellular location">
    <subcellularLocation>
        <location evidence="1">Endomembrane system</location>
        <topology evidence="1">Multi-pass membrane protein</topology>
    </subcellularLocation>
</comment>
<dbReference type="InterPro" id="IPR011701">
    <property type="entry name" value="MFS"/>
</dbReference>
<feature type="transmembrane region" description="Helical" evidence="7">
    <location>
        <begin position="189"/>
        <end position="207"/>
    </location>
</feature>
<feature type="transmembrane region" description="Helical" evidence="7">
    <location>
        <begin position="51"/>
        <end position="74"/>
    </location>
</feature>
<dbReference type="Pfam" id="PF07690">
    <property type="entry name" value="MFS_1"/>
    <property type="match status" value="1"/>
</dbReference>
<dbReference type="STRING" id="1841610.A6X21_21085"/>
<evidence type="ECO:0000256" key="3">
    <source>
        <dbReference type="ARBA" id="ARBA00022448"/>
    </source>
</evidence>
<dbReference type="Gene3D" id="1.20.1250.20">
    <property type="entry name" value="MFS general substrate transporter like domains"/>
    <property type="match status" value="1"/>
</dbReference>
<feature type="transmembrane region" description="Helical" evidence="7">
    <location>
        <begin position="17"/>
        <end position="39"/>
    </location>
</feature>
<feature type="transmembrane region" description="Helical" evidence="7">
    <location>
        <begin position="158"/>
        <end position="177"/>
    </location>
</feature>
<dbReference type="PANTHER" id="PTHR23514">
    <property type="entry name" value="BYPASS OF STOP CODON PROTEIN 6"/>
    <property type="match status" value="1"/>
</dbReference>
<evidence type="ECO:0000256" key="6">
    <source>
        <dbReference type="ARBA" id="ARBA00023136"/>
    </source>
</evidence>
<protein>
    <recommendedName>
        <fullName evidence="8">Major facilitator superfamily (MFS) profile domain-containing protein</fullName>
    </recommendedName>
</protein>
<keyword evidence="3" id="KW-0813">Transport</keyword>
<comment type="similarity">
    <text evidence="2">Belongs to the major facilitator superfamily.</text>
</comment>
<dbReference type="GO" id="GO:0022857">
    <property type="term" value="F:transmembrane transporter activity"/>
    <property type="evidence" value="ECO:0007669"/>
    <property type="project" value="InterPro"/>
</dbReference>
<feature type="transmembrane region" description="Helical" evidence="7">
    <location>
        <begin position="373"/>
        <end position="394"/>
    </location>
</feature>
<dbReference type="InterPro" id="IPR036259">
    <property type="entry name" value="MFS_trans_sf"/>
</dbReference>
<dbReference type="InterPro" id="IPR020846">
    <property type="entry name" value="MFS_dom"/>
</dbReference>
<evidence type="ECO:0000313" key="10">
    <source>
        <dbReference type="Proteomes" id="UP000094828"/>
    </source>
</evidence>
<feature type="transmembrane region" description="Helical" evidence="7">
    <location>
        <begin position="406"/>
        <end position="425"/>
    </location>
</feature>
<name>A0A1C3EHU7_9PLAN</name>
<evidence type="ECO:0000259" key="8">
    <source>
        <dbReference type="PROSITE" id="PS50850"/>
    </source>
</evidence>
<comment type="caution">
    <text evidence="9">The sequence shown here is derived from an EMBL/GenBank/DDBJ whole genome shotgun (WGS) entry which is preliminary data.</text>
</comment>
<gene>
    <name evidence="9" type="ORF">A6X21_21085</name>
</gene>
<feature type="transmembrane region" description="Helical" evidence="7">
    <location>
        <begin position="227"/>
        <end position="247"/>
    </location>
</feature>
<dbReference type="InterPro" id="IPR051788">
    <property type="entry name" value="MFS_Transporter"/>
</dbReference>
<evidence type="ECO:0000256" key="5">
    <source>
        <dbReference type="ARBA" id="ARBA00022989"/>
    </source>
</evidence>
<dbReference type="RefSeq" id="WP_068847398.1">
    <property type="nucleotide sequence ID" value="NZ_LYDR01000063.1"/>
</dbReference>
<dbReference type="PANTHER" id="PTHR23514:SF3">
    <property type="entry name" value="BYPASS OF STOP CODON PROTEIN 6"/>
    <property type="match status" value="1"/>
</dbReference>
<feature type="transmembrane region" description="Helical" evidence="7">
    <location>
        <begin position="347"/>
        <end position="366"/>
    </location>
</feature>
<dbReference type="GO" id="GO:0012505">
    <property type="term" value="C:endomembrane system"/>
    <property type="evidence" value="ECO:0007669"/>
    <property type="project" value="UniProtKB-SubCell"/>
</dbReference>
<keyword evidence="10" id="KW-1185">Reference proteome</keyword>
<sequence>MTSATITAGAAPNAHRLLWAGFTAILAAGVGFAIRGGILDNWGREFGFTNAQLGVIGGAGFTGFCFGIIIGGVIADKIGYGKLVVAAFAFHVLSAFVTFAAVTPTGDATAIAAGQATAFNFLFWGTFIFAIANGTLEAVANPLVATVFPNDRTHYLNILHASWPAGMIIGAAAGWVLDDMFNVPWKYQLALFLLPTLVYGLMFLGQAMPKSEASKQGLSLGEMLKDVGLLGGLVVCYLLSLFFGDVLKPLFAEDSPMAGYVGYGIGGALLIAVGVITKFSLGSFLLFVLFVTHALVGAVELGTDGWIQNITGNILTSQEGKILFVFTSAVMFALRFCAHFIEKQMGLSPVGILLVCSILAFIGLNLTSRVDSFTMALLALTVYGFGKTFFWPTMLAVTSDRFPRTGAVAISIMGGIGMLSAGLMGSQGLGYAKDRFAGEALKAEKPALFEEYQASKESKFLFFPAAKGIDGQKLGAIQEKKPDQRTEDDKIVVAASIAGDRKTLVADSAIPATMAAIYLCLMIYFKSIGGYRPLTLKDLSSKDNVHTGTDLGTAES</sequence>
<feature type="transmembrane region" description="Helical" evidence="7">
    <location>
        <begin position="283"/>
        <end position="301"/>
    </location>
</feature>
<evidence type="ECO:0000256" key="7">
    <source>
        <dbReference type="SAM" id="Phobius"/>
    </source>
</evidence>
<dbReference type="Proteomes" id="UP000094828">
    <property type="component" value="Unassembled WGS sequence"/>
</dbReference>
<reference evidence="9 10" key="1">
    <citation type="submission" date="2016-05" db="EMBL/GenBank/DDBJ databases">
        <title>Genomic and physiological characterization of Planctopirus sp. isolated from fresh water lake.</title>
        <authorList>
            <person name="Subhash Y."/>
            <person name="Ramana C."/>
        </authorList>
    </citation>
    <scope>NUCLEOTIDE SEQUENCE [LARGE SCALE GENOMIC DNA]</scope>
    <source>
        <strain evidence="9 10">JC280</strain>
    </source>
</reference>
<feature type="transmembrane region" description="Helical" evidence="7">
    <location>
        <begin position="80"/>
        <end position="102"/>
    </location>
</feature>
<dbReference type="GO" id="GO:0016020">
    <property type="term" value="C:membrane"/>
    <property type="evidence" value="ECO:0007669"/>
    <property type="project" value="TreeGrafter"/>
</dbReference>